<dbReference type="AlphaFoldDB" id="A0A2W1FYB1"/>
<dbReference type="EMBL" id="NRDI02000004">
    <property type="protein sequence ID" value="KAI1516742.1"/>
    <property type="molecule type" value="Genomic_DNA"/>
</dbReference>
<dbReference type="Proteomes" id="UP000249757">
    <property type="component" value="Unassembled WGS sequence"/>
</dbReference>
<reference evidence="4" key="1">
    <citation type="journal article" date="2022" name="Microb. Genom.">
        <title>A global pangenome for the wheat fungal pathogen Pyrenophora tritici-repentis and prediction of effector protein structural homology.</title>
        <authorList>
            <person name="Moolhuijzen P.M."/>
            <person name="See P.T."/>
            <person name="Shi G."/>
            <person name="Powell H.R."/>
            <person name="Cockram J."/>
            <person name="Jorgensen L.N."/>
            <person name="Benslimane H."/>
            <person name="Strelkov S.E."/>
            <person name="Turner J."/>
            <person name="Liu Z."/>
            <person name="Moffat C.S."/>
        </authorList>
    </citation>
    <scope>NUCLEOTIDE SEQUENCE [LARGE SCALE GENOMIC DNA]</scope>
</reference>
<evidence type="ECO:0000256" key="2">
    <source>
        <dbReference type="SAM" id="SignalP"/>
    </source>
</evidence>
<name>A0A2W1FYB1_9PLEO</name>
<proteinExistence type="predicted"/>
<gene>
    <name evidence="3" type="ORF">Ptr86124_003679</name>
</gene>
<feature type="chain" id="PRO_5043983058" evidence="2">
    <location>
        <begin position="20"/>
        <end position="64"/>
    </location>
</feature>
<comment type="caution">
    <text evidence="3">The sequence shown here is derived from an EMBL/GenBank/DDBJ whole genome shotgun (WGS) entry which is preliminary data.</text>
</comment>
<sequence length="64" mass="6994">MFYKQLVIFLVTMTSFSMALPTAANSPDIAVEAAASYKARDSKPQGAEDEKWADVSDDKSTIAY</sequence>
<keyword evidence="4" id="KW-1185">Reference proteome</keyword>
<evidence type="ECO:0000256" key="1">
    <source>
        <dbReference type="SAM" id="MobiDB-lite"/>
    </source>
</evidence>
<keyword evidence="2" id="KW-0732">Signal</keyword>
<evidence type="ECO:0000313" key="4">
    <source>
        <dbReference type="Proteomes" id="UP000249757"/>
    </source>
</evidence>
<organism evidence="3 4">
    <name type="scientific">Pyrenophora tritici-repentis</name>
    <dbReference type="NCBI Taxonomy" id="45151"/>
    <lineage>
        <taxon>Eukaryota</taxon>
        <taxon>Fungi</taxon>
        <taxon>Dikarya</taxon>
        <taxon>Ascomycota</taxon>
        <taxon>Pezizomycotina</taxon>
        <taxon>Dothideomycetes</taxon>
        <taxon>Pleosporomycetidae</taxon>
        <taxon>Pleosporales</taxon>
        <taxon>Pleosporineae</taxon>
        <taxon>Pleosporaceae</taxon>
        <taxon>Pyrenophora</taxon>
    </lineage>
</organism>
<feature type="signal peptide" evidence="2">
    <location>
        <begin position="1"/>
        <end position="19"/>
    </location>
</feature>
<protein>
    <submittedName>
        <fullName evidence="3">Uncharacterized protein</fullName>
    </submittedName>
</protein>
<feature type="region of interest" description="Disordered" evidence="1">
    <location>
        <begin position="39"/>
        <end position="64"/>
    </location>
</feature>
<evidence type="ECO:0000313" key="3">
    <source>
        <dbReference type="EMBL" id="KAI1516742.1"/>
    </source>
</evidence>
<accession>A0A2W1FYB1</accession>